<dbReference type="PANTHER" id="PTHR46247">
    <property type="entry name" value="CRS2-ASSOCIATED FACTOR 1, CHLOROPLASTIC"/>
    <property type="match status" value="1"/>
</dbReference>
<dbReference type="SUPFAM" id="SSF75471">
    <property type="entry name" value="YhbY-like"/>
    <property type="match status" value="2"/>
</dbReference>
<evidence type="ECO:0000259" key="9">
    <source>
        <dbReference type="PROSITE" id="PS51295"/>
    </source>
</evidence>
<dbReference type="EMBL" id="KK198758">
    <property type="protein sequence ID" value="KCW66923.1"/>
    <property type="molecule type" value="Genomic_DNA"/>
</dbReference>
<keyword evidence="6" id="KW-0687">Ribonucleoprotein</keyword>
<evidence type="ECO:0000256" key="3">
    <source>
        <dbReference type="ARBA" id="ARBA00022884"/>
    </source>
</evidence>
<evidence type="ECO:0000313" key="10">
    <source>
        <dbReference type="EMBL" id="KCW66923.1"/>
    </source>
</evidence>
<evidence type="ECO:0000256" key="6">
    <source>
        <dbReference type="ARBA" id="ARBA00023274"/>
    </source>
</evidence>
<protein>
    <recommendedName>
        <fullName evidence="9">CRM domain-containing protein</fullName>
    </recommendedName>
</protein>
<evidence type="ECO:0000256" key="4">
    <source>
        <dbReference type="ARBA" id="ARBA00022946"/>
    </source>
</evidence>
<feature type="domain" description="CRM" evidence="9">
    <location>
        <begin position="1"/>
        <end position="70"/>
    </location>
</feature>
<dbReference type="AlphaFoldDB" id="A0A059BLI1"/>
<dbReference type="Gene3D" id="3.30.110.60">
    <property type="entry name" value="YhbY-like"/>
    <property type="match status" value="2"/>
</dbReference>
<reference evidence="10" key="1">
    <citation type="submission" date="2013-07" db="EMBL/GenBank/DDBJ databases">
        <title>The genome of Eucalyptus grandis.</title>
        <authorList>
            <person name="Schmutz J."/>
            <person name="Hayes R."/>
            <person name="Myburg A."/>
            <person name="Tuskan G."/>
            <person name="Grattapaglia D."/>
            <person name="Rokhsar D.S."/>
        </authorList>
    </citation>
    <scope>NUCLEOTIDE SEQUENCE</scope>
    <source>
        <tissue evidence="10">Leaf extractions</tissue>
    </source>
</reference>
<evidence type="ECO:0000256" key="8">
    <source>
        <dbReference type="SAM" id="MobiDB-lite"/>
    </source>
</evidence>
<dbReference type="InterPro" id="IPR001890">
    <property type="entry name" value="RNA-binding_CRM"/>
</dbReference>
<dbReference type="PROSITE" id="PS51295">
    <property type="entry name" value="CRM"/>
    <property type="match status" value="2"/>
</dbReference>
<keyword evidence="5" id="KW-0508">mRNA splicing</keyword>
<dbReference type="InterPro" id="IPR035920">
    <property type="entry name" value="YhbY-like_sf"/>
</dbReference>
<dbReference type="GO" id="GO:0000373">
    <property type="term" value="P:Group II intron splicing"/>
    <property type="evidence" value="ECO:0007669"/>
    <property type="project" value="InterPro"/>
</dbReference>
<dbReference type="Pfam" id="PF01985">
    <property type="entry name" value="CRS1_YhbY"/>
    <property type="match status" value="2"/>
</dbReference>
<dbReference type="InParanoid" id="A0A059BLI1"/>
<keyword evidence="3 7" id="KW-0694">RNA-binding</keyword>
<sequence>MCLGRDGWTHNMLDNIHAHWKRRRVCKIKCKGVCTVDMDNDRTGGKIIYSKNGVIYLFRGRNYNYKTRPRCPLMLWKPVTPVYPRLIKRVPEGLTLEEVTEMRRKGRTLAPICRLGKNGVYCDLVRNVREAFEEFELVRINCKGMNGSDYRKIGAKLKMSTLLMWRGREWKSSFPTPEVYYKDYPSSVDRACEGSPLPVISEQDEKQEVPGKTSPPSVQENEVYGVTDVDSILGEVDGNKITVGGKSSEAEESEDAKSINAAAAMPDVVVEESETMVETEKLHDVSEALPDQVQPTRSMPLCSEQVLLLLRQAVENGSALILDTNSLDVDIAYQRAVAFAKTAPPGPIFRHRPRRAVSKKIVKEEDGNRKKELDEHHLNVSPLGSLRVDELAKLLA</sequence>
<organism evidence="10">
    <name type="scientific">Eucalyptus grandis</name>
    <name type="common">Flooded gum</name>
    <dbReference type="NCBI Taxonomy" id="71139"/>
    <lineage>
        <taxon>Eukaryota</taxon>
        <taxon>Viridiplantae</taxon>
        <taxon>Streptophyta</taxon>
        <taxon>Embryophyta</taxon>
        <taxon>Tracheophyta</taxon>
        <taxon>Spermatophyta</taxon>
        <taxon>Magnoliopsida</taxon>
        <taxon>eudicotyledons</taxon>
        <taxon>Gunneridae</taxon>
        <taxon>Pentapetalae</taxon>
        <taxon>rosids</taxon>
        <taxon>malvids</taxon>
        <taxon>Myrtales</taxon>
        <taxon>Myrtaceae</taxon>
        <taxon>Myrtoideae</taxon>
        <taxon>Eucalypteae</taxon>
        <taxon>Eucalyptus</taxon>
    </lineage>
</organism>
<dbReference type="STRING" id="71139.A0A059BLI1"/>
<dbReference type="OMA" id="THDTSIC"/>
<proteinExistence type="predicted"/>
<evidence type="ECO:0000256" key="7">
    <source>
        <dbReference type="PROSITE-ProRule" id="PRU00626"/>
    </source>
</evidence>
<dbReference type="FunCoup" id="A0A059BLI1">
    <property type="interactions" value="1329"/>
</dbReference>
<dbReference type="GO" id="GO:0006397">
    <property type="term" value="P:mRNA processing"/>
    <property type="evidence" value="ECO:0007669"/>
    <property type="project" value="UniProtKB-KW"/>
</dbReference>
<dbReference type="SMART" id="SM01103">
    <property type="entry name" value="CRS1_YhbY"/>
    <property type="match status" value="2"/>
</dbReference>
<keyword evidence="2" id="KW-0677">Repeat</keyword>
<evidence type="ECO:0000256" key="5">
    <source>
        <dbReference type="ARBA" id="ARBA00023187"/>
    </source>
</evidence>
<evidence type="ECO:0000256" key="1">
    <source>
        <dbReference type="ARBA" id="ARBA00022664"/>
    </source>
</evidence>
<dbReference type="GO" id="GO:1990904">
    <property type="term" value="C:ribonucleoprotein complex"/>
    <property type="evidence" value="ECO:0007669"/>
    <property type="project" value="UniProtKB-KW"/>
</dbReference>
<dbReference type="GO" id="GO:0003723">
    <property type="term" value="F:RNA binding"/>
    <property type="evidence" value="ECO:0007669"/>
    <property type="project" value="UniProtKB-UniRule"/>
</dbReference>
<dbReference type="InterPro" id="IPR044599">
    <property type="entry name" value="CAF1P_plant"/>
</dbReference>
<feature type="region of interest" description="Disordered" evidence="8">
    <location>
        <begin position="193"/>
        <end position="219"/>
    </location>
</feature>
<dbReference type="Gramene" id="KCW66923">
    <property type="protein sequence ID" value="KCW66923"/>
    <property type="gene ID" value="EUGRSUZ_F00668"/>
</dbReference>
<keyword evidence="4" id="KW-0809">Transit peptide</keyword>
<gene>
    <name evidence="10" type="ORF">EUGRSUZ_F00668</name>
</gene>
<dbReference type="PANTHER" id="PTHR46247:SF1">
    <property type="entry name" value="CRS2-ASSOCIATED FACTOR 1, CHLOROPLASTIC"/>
    <property type="match status" value="1"/>
</dbReference>
<evidence type="ECO:0000256" key="2">
    <source>
        <dbReference type="ARBA" id="ARBA00022737"/>
    </source>
</evidence>
<accession>A0A059BLI1</accession>
<name>A0A059BLI1_EUCGR</name>
<keyword evidence="1" id="KW-0507">mRNA processing</keyword>
<feature type="domain" description="CRM" evidence="9">
    <location>
        <begin position="92"/>
        <end position="187"/>
    </location>
</feature>